<dbReference type="PANTHER" id="PTHR23517:SF13">
    <property type="entry name" value="MAJOR FACILITATOR SUPERFAMILY MFS_1"/>
    <property type="match status" value="1"/>
</dbReference>
<keyword evidence="5 8" id="KW-1133">Transmembrane helix</keyword>
<feature type="transmembrane region" description="Helical" evidence="8">
    <location>
        <begin position="365"/>
        <end position="383"/>
    </location>
</feature>
<comment type="subcellular location">
    <subcellularLocation>
        <location evidence="1">Cell membrane</location>
        <topology evidence="1">Multi-pass membrane protein</topology>
    </subcellularLocation>
</comment>
<dbReference type="Pfam" id="PF07690">
    <property type="entry name" value="MFS_1"/>
    <property type="match status" value="1"/>
</dbReference>
<reference evidence="10 11" key="1">
    <citation type="journal article" date="2020" name="G3 (Bethesda)">
        <title>Improved Reference Genome for Cyclotella cryptica CCMP332, a Model for Cell Wall Morphogenesis, Salinity Adaptation, and Lipid Production in Diatoms (Bacillariophyta).</title>
        <authorList>
            <person name="Roberts W.R."/>
            <person name="Downey K.M."/>
            <person name="Ruck E.C."/>
            <person name="Traller J.C."/>
            <person name="Alverson A.J."/>
        </authorList>
    </citation>
    <scope>NUCLEOTIDE SEQUENCE [LARGE SCALE GENOMIC DNA]</scope>
    <source>
        <strain evidence="10 11">CCMP332</strain>
    </source>
</reference>
<name>A0ABD3QB37_9STRA</name>
<feature type="domain" description="Major facilitator superfamily (MFS) profile" evidence="9">
    <location>
        <begin position="74"/>
        <end position="502"/>
    </location>
</feature>
<evidence type="ECO:0000256" key="6">
    <source>
        <dbReference type="ARBA" id="ARBA00023136"/>
    </source>
</evidence>
<keyword evidence="3" id="KW-1003">Cell membrane</keyword>
<dbReference type="InterPro" id="IPR020846">
    <property type="entry name" value="MFS_dom"/>
</dbReference>
<organism evidence="10 11">
    <name type="scientific">Cyclotella cryptica</name>
    <dbReference type="NCBI Taxonomy" id="29204"/>
    <lineage>
        <taxon>Eukaryota</taxon>
        <taxon>Sar</taxon>
        <taxon>Stramenopiles</taxon>
        <taxon>Ochrophyta</taxon>
        <taxon>Bacillariophyta</taxon>
        <taxon>Coscinodiscophyceae</taxon>
        <taxon>Thalassiosirophycidae</taxon>
        <taxon>Stephanodiscales</taxon>
        <taxon>Stephanodiscaceae</taxon>
        <taxon>Cyclotella</taxon>
    </lineage>
</organism>
<accession>A0ABD3QB37</accession>
<keyword evidence="6 8" id="KW-0472">Membrane</keyword>
<evidence type="ECO:0000256" key="8">
    <source>
        <dbReference type="SAM" id="Phobius"/>
    </source>
</evidence>
<dbReference type="PROSITE" id="PS50850">
    <property type="entry name" value="MFS"/>
    <property type="match status" value="1"/>
</dbReference>
<dbReference type="InterPro" id="IPR050171">
    <property type="entry name" value="MFS_Transporters"/>
</dbReference>
<dbReference type="AlphaFoldDB" id="A0ABD3QB37"/>
<evidence type="ECO:0000256" key="5">
    <source>
        <dbReference type="ARBA" id="ARBA00022989"/>
    </source>
</evidence>
<feature type="transmembrane region" description="Helical" evidence="8">
    <location>
        <begin position="474"/>
        <end position="497"/>
    </location>
</feature>
<dbReference type="InterPro" id="IPR036259">
    <property type="entry name" value="MFS_trans_sf"/>
</dbReference>
<evidence type="ECO:0000256" key="2">
    <source>
        <dbReference type="ARBA" id="ARBA00022448"/>
    </source>
</evidence>
<feature type="transmembrane region" description="Helical" evidence="8">
    <location>
        <begin position="333"/>
        <end position="353"/>
    </location>
</feature>
<dbReference type="Proteomes" id="UP001516023">
    <property type="component" value="Unassembled WGS sequence"/>
</dbReference>
<evidence type="ECO:0000256" key="1">
    <source>
        <dbReference type="ARBA" id="ARBA00004651"/>
    </source>
</evidence>
<feature type="transmembrane region" description="Helical" evidence="8">
    <location>
        <begin position="111"/>
        <end position="129"/>
    </location>
</feature>
<feature type="transmembrane region" description="Helical" evidence="8">
    <location>
        <begin position="75"/>
        <end position="99"/>
    </location>
</feature>
<sequence length="505" mass="52049">MYRLPQRYQTHKDGSRLYSLKQDSDETSKTPQRQKKYNADNISSSTVRSTTQTDAIGKFEPTETFSIPPSTLRPFLLLLLSQFILFLGVGAVIPIIPIYSQSIGLSSTSNGIVISAPAVALLITSRLSAEYADRARKPAMLLGMSAIGLSDVGTAMASSLPALVAARLGLGLGRGFAEAGERGMLTDLANRAPGDWRGRGLALQQACVAVGIACGAPLGGAVVDRFGVRSGFLCVSAAAGVCLGLYALLPETVGRRSDADEHEDKDQSIDTTNDDANGVDDKADWIRLLTTSSTWRALAVCQCGSSFGYACKIAIIPILAANYLPGGITSSGFLLSAAGLAGLIGAPLGGYVTDQLGSRFAASSAGLLSGISLVLIPFGLTLLDNIKSTPLLDTVQFTVLNDLGGPGPASFVVLVLLWSIGASAQGPALIALAQQQAPVGREATALGLPRAAGDATYIIAPLILGYASDVAGSSIPGVACAVAGSAMCLGSLVLIFFPSSPIARQ</sequence>
<feature type="compositionally biased region" description="Basic and acidic residues" evidence="7">
    <location>
        <begin position="257"/>
        <end position="268"/>
    </location>
</feature>
<feature type="transmembrane region" description="Helical" evidence="8">
    <location>
        <begin position="409"/>
        <end position="433"/>
    </location>
</feature>
<dbReference type="SUPFAM" id="SSF103473">
    <property type="entry name" value="MFS general substrate transporter"/>
    <property type="match status" value="1"/>
</dbReference>
<feature type="transmembrane region" description="Helical" evidence="8">
    <location>
        <begin position="202"/>
        <end position="223"/>
    </location>
</feature>
<comment type="caution">
    <text evidence="10">The sequence shown here is derived from an EMBL/GenBank/DDBJ whole genome shotgun (WGS) entry which is preliminary data.</text>
</comment>
<feature type="transmembrane region" description="Helical" evidence="8">
    <location>
        <begin position="445"/>
        <end position="468"/>
    </location>
</feature>
<keyword evidence="2" id="KW-0813">Transport</keyword>
<evidence type="ECO:0000313" key="10">
    <source>
        <dbReference type="EMBL" id="KAL3797380.1"/>
    </source>
</evidence>
<dbReference type="EMBL" id="JABMIG020000055">
    <property type="protein sequence ID" value="KAL3797380.1"/>
    <property type="molecule type" value="Genomic_DNA"/>
</dbReference>
<protein>
    <recommendedName>
        <fullName evidence="9">Major facilitator superfamily (MFS) profile domain-containing protein</fullName>
    </recommendedName>
</protein>
<evidence type="ECO:0000313" key="11">
    <source>
        <dbReference type="Proteomes" id="UP001516023"/>
    </source>
</evidence>
<evidence type="ECO:0000256" key="3">
    <source>
        <dbReference type="ARBA" id="ARBA00022475"/>
    </source>
</evidence>
<feature type="transmembrane region" description="Helical" evidence="8">
    <location>
        <begin position="230"/>
        <end position="249"/>
    </location>
</feature>
<dbReference type="InterPro" id="IPR011701">
    <property type="entry name" value="MFS"/>
</dbReference>
<dbReference type="PANTHER" id="PTHR23517">
    <property type="entry name" value="RESISTANCE PROTEIN MDTM, PUTATIVE-RELATED-RELATED"/>
    <property type="match status" value="1"/>
</dbReference>
<dbReference type="CDD" id="cd17325">
    <property type="entry name" value="MFS_MdtG_SLC18_like"/>
    <property type="match status" value="1"/>
</dbReference>
<evidence type="ECO:0000256" key="4">
    <source>
        <dbReference type="ARBA" id="ARBA00022692"/>
    </source>
</evidence>
<feature type="compositionally biased region" description="Polar residues" evidence="7">
    <location>
        <begin position="40"/>
        <end position="53"/>
    </location>
</feature>
<keyword evidence="11" id="KW-1185">Reference proteome</keyword>
<feature type="region of interest" description="Disordered" evidence="7">
    <location>
        <begin position="1"/>
        <end position="53"/>
    </location>
</feature>
<keyword evidence="4 8" id="KW-0812">Transmembrane</keyword>
<evidence type="ECO:0000259" key="9">
    <source>
        <dbReference type="PROSITE" id="PS50850"/>
    </source>
</evidence>
<gene>
    <name evidence="10" type="ORF">HJC23_010506</name>
</gene>
<dbReference type="GO" id="GO:0005886">
    <property type="term" value="C:plasma membrane"/>
    <property type="evidence" value="ECO:0007669"/>
    <property type="project" value="UniProtKB-SubCell"/>
</dbReference>
<feature type="transmembrane region" description="Helical" evidence="8">
    <location>
        <begin position="141"/>
        <end position="164"/>
    </location>
</feature>
<dbReference type="Gene3D" id="1.20.1250.20">
    <property type="entry name" value="MFS general substrate transporter like domains"/>
    <property type="match status" value="1"/>
</dbReference>
<evidence type="ECO:0000256" key="7">
    <source>
        <dbReference type="SAM" id="MobiDB-lite"/>
    </source>
</evidence>
<feature type="region of interest" description="Disordered" evidence="7">
    <location>
        <begin position="257"/>
        <end position="276"/>
    </location>
</feature>
<proteinExistence type="predicted"/>